<reference evidence="1" key="1">
    <citation type="submission" date="2019-11" db="EMBL/GenBank/DDBJ databases">
        <title>Genomic insights into an expanded diversity of filamentous marine cyanobacteria reveals the extraordinary biosynthetic potential of Moorea and Okeania.</title>
        <authorList>
            <person name="Ferreira Leao T."/>
            <person name="Wang M."/>
            <person name="Moss N."/>
            <person name="Da Silva R."/>
            <person name="Sanders J."/>
            <person name="Nurk S."/>
            <person name="Gurevich A."/>
            <person name="Humphrey G."/>
            <person name="Reher R."/>
            <person name="Zhu Q."/>
            <person name="Belda-Ferre P."/>
            <person name="Glukhov E."/>
            <person name="Rex R."/>
            <person name="Dorrestein P.C."/>
            <person name="Knight R."/>
            <person name="Pevzner P."/>
            <person name="Gerwick W.H."/>
            <person name="Gerwick L."/>
        </authorList>
    </citation>
    <scope>NUCLEOTIDE SEQUENCE</scope>
    <source>
        <strain evidence="1">SIO1C4</strain>
    </source>
</reference>
<accession>A0A6B3N7C3</accession>
<gene>
    <name evidence="1" type="ORF">F6J89_07415</name>
</gene>
<comment type="caution">
    <text evidence="1">The sequence shown here is derived from an EMBL/GenBank/DDBJ whole genome shotgun (WGS) entry which is preliminary data.</text>
</comment>
<dbReference type="EMBL" id="JAAHFQ010000101">
    <property type="protein sequence ID" value="NER27453.1"/>
    <property type="molecule type" value="Genomic_DNA"/>
</dbReference>
<protein>
    <submittedName>
        <fullName evidence="1">Uncharacterized protein</fullName>
    </submittedName>
</protein>
<organism evidence="1">
    <name type="scientific">Symploca sp. SIO1C4</name>
    <dbReference type="NCBI Taxonomy" id="2607765"/>
    <lineage>
        <taxon>Bacteria</taxon>
        <taxon>Bacillati</taxon>
        <taxon>Cyanobacteriota</taxon>
        <taxon>Cyanophyceae</taxon>
        <taxon>Coleofasciculales</taxon>
        <taxon>Coleofasciculaceae</taxon>
        <taxon>Symploca</taxon>
    </lineage>
</organism>
<proteinExistence type="predicted"/>
<dbReference type="AlphaFoldDB" id="A0A6B3N7C3"/>
<sequence length="298" mass="34998">MTDYTCTYYKFRHYEVRVFCKSNGDDGIIVLEDILKILYPSEWESLLEDKIDFVRSKLASNTIQEIETGRTIELYLAHSDEAMEFWLYCDDAKDEDLYEELGSWLENKVCSAIEKGIAHVGDTFSRFESIDHYATKAINEGNYDKYISLEEWLELEYKIETAWLRKLFVEMYKTTFGGGYLLMAEHRAQKNNGLNIYPYKSFGLIKPEIDELLSAKNIKYIENFKDKLEKIIESASSSKGWKKILSSDAEKVRELITIKSYDQIIEQIWGTTQSSSPNQYILLRYFVEFVKSQRSERK</sequence>
<evidence type="ECO:0000313" key="1">
    <source>
        <dbReference type="EMBL" id="NER27453.1"/>
    </source>
</evidence>
<name>A0A6B3N7C3_9CYAN</name>